<dbReference type="Proteomes" id="UP001139534">
    <property type="component" value="Unassembled WGS sequence"/>
</dbReference>
<name>A0A9X1Y0R6_9BACL</name>
<gene>
    <name evidence="1" type="ORF">M0651_14195</name>
</gene>
<organism evidence="1 2">
    <name type="scientific">Paenibacillus mellifer</name>
    <dbReference type="NCBI Taxonomy" id="2937794"/>
    <lineage>
        <taxon>Bacteria</taxon>
        <taxon>Bacillati</taxon>
        <taxon>Bacillota</taxon>
        <taxon>Bacilli</taxon>
        <taxon>Bacillales</taxon>
        <taxon>Paenibacillaceae</taxon>
        <taxon>Paenibacillus</taxon>
    </lineage>
</organism>
<dbReference type="AlphaFoldDB" id="A0A9X1Y0R6"/>
<dbReference type="InterPro" id="IPR036188">
    <property type="entry name" value="FAD/NAD-bd_sf"/>
</dbReference>
<dbReference type="PANTHER" id="PTHR42685">
    <property type="entry name" value="GERANYLGERANYL DIPHOSPHATE REDUCTASE"/>
    <property type="match status" value="1"/>
</dbReference>
<dbReference type="Gene3D" id="3.50.50.60">
    <property type="entry name" value="FAD/NAD(P)-binding domain"/>
    <property type="match status" value="2"/>
</dbReference>
<proteinExistence type="predicted"/>
<dbReference type="InterPro" id="IPR050407">
    <property type="entry name" value="Geranylgeranyl_reductase"/>
</dbReference>
<comment type="caution">
    <text evidence="1">The sequence shown here is derived from an EMBL/GenBank/DDBJ whole genome shotgun (WGS) entry which is preliminary data.</text>
</comment>
<dbReference type="RefSeq" id="WP_248552405.1">
    <property type="nucleotide sequence ID" value="NZ_JALPRK010000012.1"/>
</dbReference>
<dbReference type="Pfam" id="PF13450">
    <property type="entry name" value="NAD_binding_8"/>
    <property type="match status" value="1"/>
</dbReference>
<dbReference type="SUPFAM" id="SSF51905">
    <property type="entry name" value="FAD/NAD(P)-binding domain"/>
    <property type="match status" value="1"/>
</dbReference>
<dbReference type="EMBL" id="JALPRK010000012">
    <property type="protein sequence ID" value="MCK8488326.1"/>
    <property type="molecule type" value="Genomic_DNA"/>
</dbReference>
<accession>A0A9X1Y0R6</accession>
<reference evidence="1" key="1">
    <citation type="submission" date="2022-04" db="EMBL/GenBank/DDBJ databases">
        <authorList>
            <person name="Seo M.-J."/>
        </authorList>
    </citation>
    <scope>NUCLEOTIDE SEQUENCE</scope>
    <source>
        <strain evidence="1">MBLB2552</strain>
    </source>
</reference>
<dbReference type="PRINTS" id="PR00419">
    <property type="entry name" value="ADXRDTASE"/>
</dbReference>
<dbReference type="PROSITE" id="PS51257">
    <property type="entry name" value="PROKAR_LIPOPROTEIN"/>
    <property type="match status" value="1"/>
</dbReference>
<protein>
    <submittedName>
        <fullName evidence="1">NAD(P)/FAD-dependent oxidoreductase</fullName>
    </submittedName>
</protein>
<evidence type="ECO:0000313" key="2">
    <source>
        <dbReference type="Proteomes" id="UP001139534"/>
    </source>
</evidence>
<dbReference type="PANTHER" id="PTHR42685:SF18">
    <property type="entry name" value="DIGERANYLGERANYLGLYCEROPHOSPHOLIPID REDUCTASE"/>
    <property type="match status" value="1"/>
</dbReference>
<keyword evidence="2" id="KW-1185">Reference proteome</keyword>
<sequence>MKVAIMGAGLSGLACAITLERNGIEPVIFEKRSRVGDRFVNAEALLSIFSRPGQDVIAKFSEEYGLYLHPTASIEQMTIHSQREKAVLKGPLGFLNIRGREEDSFEAQLSRQVKSPIRFHSEETYEQLLADYTHVVMATGDGDYAKKTHNFREDLTVSLKGATVEGRFDRYAVKVWMDYDLAPKGYGYLLPFSETEANVVIGIPDIPENRGVELEKLWEPYYQKVRTELGQELPVTDEFQITHYPMGMCNRARIGNTFYVGNCFGSLMPFLGFGQYVALLTGVFAAYDLCGLGNYEELTAPFRQSYEHSLVLRRAMEQLDNADLDRIVRVLDGPLGNKLYFAKRINPLKVASYLMRPYVKIKQGVTS</sequence>
<evidence type="ECO:0000313" key="1">
    <source>
        <dbReference type="EMBL" id="MCK8488326.1"/>
    </source>
</evidence>